<dbReference type="GO" id="GO:0006805">
    <property type="term" value="P:xenobiotic metabolic process"/>
    <property type="evidence" value="ECO:0007669"/>
    <property type="project" value="TreeGrafter"/>
</dbReference>
<dbReference type="AlphaFoldDB" id="A0A212CI32"/>
<dbReference type="GO" id="GO:0005506">
    <property type="term" value="F:iron ion binding"/>
    <property type="evidence" value="ECO:0007669"/>
    <property type="project" value="InterPro"/>
</dbReference>
<dbReference type="PANTHER" id="PTHR24300">
    <property type="entry name" value="CYTOCHROME P450 508A4-RELATED"/>
    <property type="match status" value="1"/>
</dbReference>
<evidence type="ECO:0000256" key="4">
    <source>
        <dbReference type="ARBA" id="ARBA00022723"/>
    </source>
</evidence>
<comment type="caution">
    <text evidence="7">The sequence shown here is derived from an EMBL/GenBank/DDBJ whole genome shotgun (WGS) entry which is preliminary data.</text>
</comment>
<accession>A0A212CI32</accession>
<dbReference type="Gene3D" id="1.10.630.10">
    <property type="entry name" value="Cytochrome P450"/>
    <property type="match status" value="1"/>
</dbReference>
<dbReference type="PRINTS" id="PR00463">
    <property type="entry name" value="EP450I"/>
</dbReference>
<evidence type="ECO:0000256" key="6">
    <source>
        <dbReference type="PIRSR" id="PIRSR602401-1"/>
    </source>
</evidence>
<gene>
    <name evidence="7" type="ORF">Celaphus_00012540</name>
</gene>
<name>A0A212CI32_CEREH</name>
<evidence type="ECO:0000256" key="2">
    <source>
        <dbReference type="ARBA" id="ARBA00010617"/>
    </source>
</evidence>
<dbReference type="EMBL" id="MKHE01000019">
    <property type="protein sequence ID" value="OWK05696.1"/>
    <property type="molecule type" value="Genomic_DNA"/>
</dbReference>
<dbReference type="Pfam" id="PF00067">
    <property type="entry name" value="p450"/>
    <property type="match status" value="1"/>
</dbReference>
<keyword evidence="4 6" id="KW-0479">Metal-binding</keyword>
<dbReference type="SUPFAM" id="SSF48264">
    <property type="entry name" value="Cytochrome P450"/>
    <property type="match status" value="1"/>
</dbReference>
<dbReference type="PANTHER" id="PTHR24300:SF368">
    <property type="entry name" value="CYTOCHROME P450, FAMILY 2, SUBFAMILY AB, POLYPEPTIDE 1"/>
    <property type="match status" value="1"/>
</dbReference>
<reference evidence="7 8" key="1">
    <citation type="journal article" date="2018" name="Mol. Genet. Genomics">
        <title>The red deer Cervus elaphus genome CerEla1.0: sequencing, annotating, genes, and chromosomes.</title>
        <authorList>
            <person name="Bana N.A."/>
            <person name="Nyiri A."/>
            <person name="Nagy J."/>
            <person name="Frank K."/>
            <person name="Nagy T."/>
            <person name="Steger V."/>
            <person name="Schiller M."/>
            <person name="Lakatos P."/>
            <person name="Sugar L."/>
            <person name="Horn P."/>
            <person name="Barta E."/>
            <person name="Orosz L."/>
        </authorList>
    </citation>
    <scope>NUCLEOTIDE SEQUENCE [LARGE SCALE GENOMIC DNA]</scope>
    <source>
        <strain evidence="7">Hungarian</strain>
    </source>
</reference>
<evidence type="ECO:0000313" key="8">
    <source>
        <dbReference type="Proteomes" id="UP000242450"/>
    </source>
</evidence>
<evidence type="ECO:0000313" key="7">
    <source>
        <dbReference type="EMBL" id="OWK05696.1"/>
    </source>
</evidence>
<dbReference type="GO" id="GO:0016712">
    <property type="term" value="F:oxidoreductase activity, acting on paired donors, with incorporation or reduction of molecular oxygen, reduced flavin or flavoprotein as one donor, and incorporation of one atom of oxygen"/>
    <property type="evidence" value="ECO:0007669"/>
    <property type="project" value="TreeGrafter"/>
</dbReference>
<evidence type="ECO:0000256" key="1">
    <source>
        <dbReference type="ARBA" id="ARBA00001971"/>
    </source>
</evidence>
<dbReference type="InterPro" id="IPR002401">
    <property type="entry name" value="Cyt_P450_E_grp-I"/>
</dbReference>
<dbReference type="InterPro" id="IPR036396">
    <property type="entry name" value="Cyt_P450_sf"/>
</dbReference>
<protein>
    <submittedName>
        <fullName evidence="7">Uncharacterized protein</fullName>
    </submittedName>
</protein>
<keyword evidence="8" id="KW-1185">Reference proteome</keyword>
<evidence type="ECO:0000256" key="3">
    <source>
        <dbReference type="ARBA" id="ARBA00022617"/>
    </source>
</evidence>
<dbReference type="GO" id="GO:0006082">
    <property type="term" value="P:organic acid metabolic process"/>
    <property type="evidence" value="ECO:0007669"/>
    <property type="project" value="TreeGrafter"/>
</dbReference>
<evidence type="ECO:0000256" key="5">
    <source>
        <dbReference type="ARBA" id="ARBA00023004"/>
    </source>
</evidence>
<feature type="binding site" description="axial binding residue" evidence="6">
    <location>
        <position position="204"/>
    </location>
    <ligand>
        <name>heme</name>
        <dbReference type="ChEBI" id="CHEBI:30413"/>
    </ligand>
    <ligandPart>
        <name>Fe</name>
        <dbReference type="ChEBI" id="CHEBI:18248"/>
    </ligandPart>
</feature>
<organism evidence="7 8">
    <name type="scientific">Cervus elaphus hippelaphus</name>
    <name type="common">European red deer</name>
    <dbReference type="NCBI Taxonomy" id="46360"/>
    <lineage>
        <taxon>Eukaryota</taxon>
        <taxon>Metazoa</taxon>
        <taxon>Chordata</taxon>
        <taxon>Craniata</taxon>
        <taxon>Vertebrata</taxon>
        <taxon>Euteleostomi</taxon>
        <taxon>Mammalia</taxon>
        <taxon>Eutheria</taxon>
        <taxon>Laurasiatheria</taxon>
        <taxon>Artiodactyla</taxon>
        <taxon>Ruminantia</taxon>
        <taxon>Pecora</taxon>
        <taxon>Cervidae</taxon>
        <taxon>Cervinae</taxon>
        <taxon>Cervus</taxon>
    </lineage>
</organism>
<dbReference type="GO" id="GO:0020037">
    <property type="term" value="F:heme binding"/>
    <property type="evidence" value="ECO:0007669"/>
    <property type="project" value="InterPro"/>
</dbReference>
<dbReference type="Proteomes" id="UP000242450">
    <property type="component" value="Chromosome 19"/>
</dbReference>
<keyword evidence="5 6" id="KW-0408">Iron</keyword>
<comment type="similarity">
    <text evidence="2">Belongs to the cytochrome P450 family.</text>
</comment>
<keyword evidence="3 6" id="KW-0349">Heme</keyword>
<dbReference type="GO" id="GO:0005737">
    <property type="term" value="C:cytoplasm"/>
    <property type="evidence" value="ECO:0007669"/>
    <property type="project" value="TreeGrafter"/>
</dbReference>
<sequence>MGTHLAAVEMLLPGLRRLGRGPLALELRLQEEAAELVEAFQREQEVSAPFSIPSNVLSSPDSVLAPEWPLGGPLTPQLNDLFPWAFCCLPGPYQEMFRYQKAVWGYIHRELSRHKLRTSEAPKDFISYYLAQIIKAGLKGLQRARGAQRLSSGVTVGAVRQCVTSTRVHGHPVPKFNPGHFLDKDGNFVVKEVFLPFSAGHQVCLGDQLARMKLLLMFAILLRTFSFQLPGRSPGLRLEYNFGGTRQPQPQKIYAVPRLNCPHPGPREEVL</sequence>
<dbReference type="OrthoDB" id="9682690at2759"/>
<comment type="cofactor">
    <cofactor evidence="1 6">
        <name>heme</name>
        <dbReference type="ChEBI" id="CHEBI:30413"/>
    </cofactor>
</comment>
<dbReference type="InterPro" id="IPR050182">
    <property type="entry name" value="Cytochrome_P450_fam2"/>
</dbReference>
<dbReference type="InterPro" id="IPR001128">
    <property type="entry name" value="Cyt_P450"/>
</dbReference>
<proteinExistence type="inferred from homology"/>